<evidence type="ECO:0000256" key="6">
    <source>
        <dbReference type="ARBA" id="ARBA00023098"/>
    </source>
</evidence>
<evidence type="ECO:0000256" key="4">
    <source>
        <dbReference type="ARBA" id="ARBA00022801"/>
    </source>
</evidence>
<dbReference type="InterPro" id="IPR029058">
    <property type="entry name" value="AB_hydrolase_fold"/>
</dbReference>
<feature type="domain" description="Partial AB-hydrolase lipase" evidence="11">
    <location>
        <begin position="3"/>
        <end position="62"/>
    </location>
</feature>
<comment type="similarity">
    <text evidence="2 9">Belongs to the AB hydrolase superfamily. Lipase family.</text>
</comment>
<evidence type="ECO:0000313" key="12">
    <source>
        <dbReference type="EMBL" id="VDD90167.1"/>
    </source>
</evidence>
<dbReference type="STRING" id="51028.A0A0N4V509"/>
<keyword evidence="6" id="KW-0443">Lipid metabolism</keyword>
<evidence type="ECO:0000313" key="13">
    <source>
        <dbReference type="Proteomes" id="UP000274131"/>
    </source>
</evidence>
<proteinExistence type="inferred from homology"/>
<evidence type="ECO:0000256" key="7">
    <source>
        <dbReference type="ARBA" id="ARBA00023180"/>
    </source>
</evidence>
<dbReference type="EMBL" id="UXUI01008001">
    <property type="protein sequence ID" value="VDD90167.1"/>
    <property type="molecule type" value="Genomic_DNA"/>
</dbReference>
<protein>
    <recommendedName>
        <fullName evidence="9">Lipase</fullName>
    </recommendedName>
</protein>
<dbReference type="FunFam" id="3.40.50.1820:FF:000021">
    <property type="entry name" value="Lipase"/>
    <property type="match status" value="1"/>
</dbReference>
<organism evidence="14">
    <name type="scientific">Enterobius vermicularis</name>
    <name type="common">Human pinworm</name>
    <dbReference type="NCBI Taxonomy" id="51028"/>
    <lineage>
        <taxon>Eukaryota</taxon>
        <taxon>Metazoa</taxon>
        <taxon>Ecdysozoa</taxon>
        <taxon>Nematoda</taxon>
        <taxon>Chromadorea</taxon>
        <taxon>Rhabditida</taxon>
        <taxon>Spirurina</taxon>
        <taxon>Oxyuridomorpha</taxon>
        <taxon>Oxyuroidea</taxon>
        <taxon>Oxyuridae</taxon>
        <taxon>Enterobius</taxon>
    </lineage>
</organism>
<dbReference type="InterPro" id="IPR006693">
    <property type="entry name" value="AB_hydrolase_lipase"/>
</dbReference>
<comment type="subcellular location">
    <subcellularLocation>
        <location evidence="1">Lysosome lumen</location>
    </subcellularLocation>
</comment>
<evidence type="ECO:0000256" key="1">
    <source>
        <dbReference type="ARBA" id="ARBA00004227"/>
    </source>
</evidence>
<keyword evidence="4 9" id="KW-0378">Hydrolase</keyword>
<evidence type="ECO:0000256" key="3">
    <source>
        <dbReference type="ARBA" id="ARBA00022729"/>
    </source>
</evidence>
<gene>
    <name evidence="12" type="ORF">EVEC_LOCUS4918</name>
</gene>
<dbReference type="SUPFAM" id="SSF53474">
    <property type="entry name" value="alpha/beta-Hydrolases"/>
    <property type="match status" value="1"/>
</dbReference>
<dbReference type="PANTHER" id="PTHR11005">
    <property type="entry name" value="LYSOSOMAL ACID LIPASE-RELATED"/>
    <property type="match status" value="1"/>
</dbReference>
<keyword evidence="8" id="KW-0458">Lysosome</keyword>
<dbReference type="Proteomes" id="UP000274131">
    <property type="component" value="Unassembled WGS sequence"/>
</dbReference>
<keyword evidence="5 9" id="KW-0442">Lipid degradation</keyword>
<accession>A0A0N4V509</accession>
<keyword evidence="3" id="KW-0732">Signal</keyword>
<feature type="active site" description="Charge relay system" evidence="10">
    <location>
        <position position="358"/>
    </location>
</feature>
<keyword evidence="7" id="KW-0325">Glycoprotein</keyword>
<reference evidence="12 13" key="2">
    <citation type="submission" date="2018-10" db="EMBL/GenBank/DDBJ databases">
        <authorList>
            <consortium name="Pathogen Informatics"/>
        </authorList>
    </citation>
    <scope>NUCLEOTIDE SEQUENCE [LARGE SCALE GENOMIC DNA]</scope>
</reference>
<sequence length="393" mass="44889">MPAIIEHYRYPSEVHEATTADGYILELHRIPHGVNETSGSGSRPVVFLQHGFVGSSAVWVTNTPPASAGFMLADAGFDVWMGNVRGNKYSRKHKTLSTDQAPYWRFTILDVWEERKMKPVFFSWDEFVKYDLPAMIDYALNVTGQRYLYYVGYSEGTLTMFAKLASDQKFHNKIRLFFALGPIGTLTHIKGLIEVAAKNFFVPLKFLAKVGTEFAPNNSFLRRASKAVCKLNILLPHCESFIYAMTGPQTQQFNQTRMPVYMTHLPSGTSTANLLHWAQMVNSGKIQMYDYGSDEANRRHYGTTEVPLYNLTLVNSPVILYWSAGDWLADKTDIQNGLLAKLQQRYLRESNELTNFNHFDFIWGSNAPKQIYQPIIEHIRNEENRLKLLSSDD</sequence>
<evidence type="ECO:0000256" key="10">
    <source>
        <dbReference type="PIRSR" id="PIRSR000862-1"/>
    </source>
</evidence>
<dbReference type="WBParaSite" id="EVEC_0000528701-mRNA-1">
    <property type="protein sequence ID" value="EVEC_0000528701-mRNA-1"/>
    <property type="gene ID" value="EVEC_0000528701"/>
</dbReference>
<name>A0A0N4V509_ENTVE</name>
<dbReference type="OrthoDB" id="9974421at2759"/>
<evidence type="ECO:0000256" key="9">
    <source>
        <dbReference type="PIRNR" id="PIRNR000862"/>
    </source>
</evidence>
<dbReference type="InterPro" id="IPR025483">
    <property type="entry name" value="Lipase_euk"/>
</dbReference>
<dbReference type="Pfam" id="PF04083">
    <property type="entry name" value="Abhydro_lipase"/>
    <property type="match status" value="1"/>
</dbReference>
<reference evidence="14" key="1">
    <citation type="submission" date="2016-04" db="UniProtKB">
        <authorList>
            <consortium name="WormBaseParasite"/>
        </authorList>
    </citation>
    <scope>IDENTIFICATION</scope>
</reference>
<keyword evidence="13" id="KW-1185">Reference proteome</keyword>
<dbReference type="GO" id="GO:0016042">
    <property type="term" value="P:lipid catabolic process"/>
    <property type="evidence" value="ECO:0007669"/>
    <property type="project" value="UniProtKB-KW"/>
</dbReference>
<feature type="active site" description="Nucleophile" evidence="10">
    <location>
        <position position="154"/>
    </location>
</feature>
<evidence type="ECO:0000259" key="11">
    <source>
        <dbReference type="Pfam" id="PF04083"/>
    </source>
</evidence>
<evidence type="ECO:0000256" key="8">
    <source>
        <dbReference type="ARBA" id="ARBA00023228"/>
    </source>
</evidence>
<evidence type="ECO:0000256" key="2">
    <source>
        <dbReference type="ARBA" id="ARBA00010701"/>
    </source>
</evidence>
<evidence type="ECO:0000313" key="14">
    <source>
        <dbReference type="WBParaSite" id="EVEC_0000528701-mRNA-1"/>
    </source>
</evidence>
<evidence type="ECO:0000256" key="5">
    <source>
        <dbReference type="ARBA" id="ARBA00022963"/>
    </source>
</evidence>
<feature type="active site" description="Charge relay system" evidence="10">
    <location>
        <position position="326"/>
    </location>
</feature>
<dbReference type="PIRSF" id="PIRSF000862">
    <property type="entry name" value="Steryl_ester_lip"/>
    <property type="match status" value="1"/>
</dbReference>
<dbReference type="GO" id="GO:0043202">
    <property type="term" value="C:lysosomal lumen"/>
    <property type="evidence" value="ECO:0007669"/>
    <property type="project" value="UniProtKB-SubCell"/>
</dbReference>
<dbReference type="Gene3D" id="3.40.50.1820">
    <property type="entry name" value="alpha/beta hydrolase"/>
    <property type="match status" value="1"/>
</dbReference>
<dbReference type="GO" id="GO:0016788">
    <property type="term" value="F:hydrolase activity, acting on ester bonds"/>
    <property type="evidence" value="ECO:0007669"/>
    <property type="project" value="InterPro"/>
</dbReference>
<dbReference type="AlphaFoldDB" id="A0A0N4V509"/>